<sequence length="228" mass="26075">MTSRNWVKLFINTLMLGAITTAITGFIVRWGEFSPLFSKLDIVEILSVLFWLVGIGFIFSLLSQMGFFAYLTVHRFGLGIFKSAKLWNSVQTVIVAFVLFDLIYLRYTAFAKEGEGLLPYFVPALIVLGAGLLVAWRKMSLTNKEAFIPALFFMVVGTVLEWVPILRVNEGSWFYLMLVPLLVCNAYQILVLHKLNEKSLEERKRLQERSKPVVETSAKKKKRNKPSR</sequence>
<keyword evidence="4" id="KW-1185">Reference proteome</keyword>
<dbReference type="PIRSF" id="PIRSF029886">
    <property type="entry name" value="KBAA"/>
    <property type="match status" value="1"/>
</dbReference>
<feature type="transmembrane region" description="Helical" evidence="2">
    <location>
        <begin position="9"/>
        <end position="28"/>
    </location>
</feature>
<evidence type="ECO:0000313" key="4">
    <source>
        <dbReference type="Proteomes" id="UP000284416"/>
    </source>
</evidence>
<feature type="transmembrane region" description="Helical" evidence="2">
    <location>
        <begin position="172"/>
        <end position="195"/>
    </location>
</feature>
<dbReference type="SMART" id="SM01251">
    <property type="entry name" value="KbaA"/>
    <property type="match status" value="1"/>
</dbReference>
<evidence type="ECO:0000256" key="2">
    <source>
        <dbReference type="SAM" id="Phobius"/>
    </source>
</evidence>
<dbReference type="EMBL" id="QWEG01000016">
    <property type="protein sequence ID" value="RHW33944.1"/>
    <property type="molecule type" value="Genomic_DNA"/>
</dbReference>
<evidence type="ECO:0000256" key="1">
    <source>
        <dbReference type="SAM" id="MobiDB-lite"/>
    </source>
</evidence>
<feature type="transmembrane region" description="Helical" evidence="2">
    <location>
        <begin position="147"/>
        <end position="166"/>
    </location>
</feature>
<organism evidence="3 4">
    <name type="scientific">Neobacillus notoginsengisoli</name>
    <dbReference type="NCBI Taxonomy" id="1578198"/>
    <lineage>
        <taxon>Bacteria</taxon>
        <taxon>Bacillati</taxon>
        <taxon>Bacillota</taxon>
        <taxon>Bacilli</taxon>
        <taxon>Bacillales</taxon>
        <taxon>Bacillaceae</taxon>
        <taxon>Neobacillus</taxon>
    </lineage>
</organism>
<dbReference type="AlphaFoldDB" id="A0A417YKU0"/>
<dbReference type="GO" id="GO:0045881">
    <property type="term" value="P:positive regulation of sporulation resulting in formation of a cellular spore"/>
    <property type="evidence" value="ECO:0007669"/>
    <property type="project" value="InterPro"/>
</dbReference>
<keyword evidence="2" id="KW-0812">Transmembrane</keyword>
<feature type="transmembrane region" description="Helical" evidence="2">
    <location>
        <begin position="117"/>
        <end position="135"/>
    </location>
</feature>
<keyword evidence="2" id="KW-0472">Membrane</keyword>
<proteinExistence type="predicted"/>
<keyword evidence="2" id="KW-1133">Transmembrane helix</keyword>
<dbReference type="Proteomes" id="UP000284416">
    <property type="component" value="Unassembled WGS sequence"/>
</dbReference>
<protein>
    <submittedName>
        <fullName evidence="3">KinB-signaling pathway activation protein</fullName>
    </submittedName>
</protein>
<accession>A0A417YKU0</accession>
<dbReference type="Pfam" id="PF14089">
    <property type="entry name" value="KbaA"/>
    <property type="match status" value="1"/>
</dbReference>
<feature type="compositionally biased region" description="Basic and acidic residues" evidence="1">
    <location>
        <begin position="203"/>
        <end position="212"/>
    </location>
</feature>
<dbReference type="RefSeq" id="WP_118923905.1">
    <property type="nucleotide sequence ID" value="NZ_QWEG01000016.1"/>
</dbReference>
<feature type="region of interest" description="Disordered" evidence="1">
    <location>
        <begin position="203"/>
        <end position="228"/>
    </location>
</feature>
<feature type="transmembrane region" description="Helical" evidence="2">
    <location>
        <begin position="48"/>
        <end position="73"/>
    </location>
</feature>
<evidence type="ECO:0000313" key="3">
    <source>
        <dbReference type="EMBL" id="RHW33944.1"/>
    </source>
</evidence>
<gene>
    <name evidence="3" type="ORF">D1B31_20430</name>
</gene>
<dbReference type="OrthoDB" id="2374256at2"/>
<name>A0A417YKU0_9BACI</name>
<dbReference type="InterPro" id="IPR024164">
    <property type="entry name" value="KinB-signalling_activ"/>
</dbReference>
<reference evidence="3 4" key="1">
    <citation type="journal article" date="2017" name="Int. J. Syst. Evol. Microbiol.">
        <title>Bacillus notoginsengisoli sp. nov., a novel bacterium isolated from the rhizosphere of Panax notoginseng.</title>
        <authorList>
            <person name="Zhang M.Y."/>
            <person name="Cheng J."/>
            <person name="Cai Y."/>
            <person name="Zhang T.Y."/>
            <person name="Wu Y.Y."/>
            <person name="Manikprabhu D."/>
            <person name="Li W.J."/>
            <person name="Zhang Y.X."/>
        </authorList>
    </citation>
    <scope>NUCLEOTIDE SEQUENCE [LARGE SCALE GENOMIC DNA]</scope>
    <source>
        <strain evidence="3 4">JCM 30743</strain>
    </source>
</reference>
<feature type="compositionally biased region" description="Basic residues" evidence="1">
    <location>
        <begin position="219"/>
        <end position="228"/>
    </location>
</feature>
<feature type="transmembrane region" description="Helical" evidence="2">
    <location>
        <begin position="85"/>
        <end position="105"/>
    </location>
</feature>
<comment type="caution">
    <text evidence="3">The sequence shown here is derived from an EMBL/GenBank/DDBJ whole genome shotgun (WGS) entry which is preliminary data.</text>
</comment>